<gene>
    <name evidence="1" type="ORF">A19Y_3636</name>
</gene>
<dbReference type="EMBL" id="CM002803">
    <property type="protein sequence ID" value="KEI68390.1"/>
    <property type="molecule type" value="Genomic_DNA"/>
</dbReference>
<proteinExistence type="predicted"/>
<protein>
    <submittedName>
        <fullName evidence="1">Uncharacterized protein</fullName>
    </submittedName>
</protein>
<keyword evidence="2" id="KW-1185">Reference proteome</keyword>
<organism evidence="1 2">
    <name type="scientific">Planktothrix agardhii (strain NIVA-CYA 126/8)</name>
    <dbReference type="NCBI Taxonomy" id="388467"/>
    <lineage>
        <taxon>Bacteria</taxon>
        <taxon>Bacillati</taxon>
        <taxon>Cyanobacteriota</taxon>
        <taxon>Cyanophyceae</taxon>
        <taxon>Oscillatoriophycideae</taxon>
        <taxon>Oscillatoriales</taxon>
        <taxon>Microcoleaceae</taxon>
        <taxon>Planktothrix</taxon>
    </lineage>
</organism>
<dbReference type="Proteomes" id="UP000027395">
    <property type="component" value="Chromosome"/>
</dbReference>
<reference evidence="1 2" key="1">
    <citation type="journal article" date="2014" name="Appl. Environ. Microbiol.">
        <title>Elucidation of insertion elements encoded on plasmids and in vitro construction of shuttle vectors from the toxic cyanobacterium Planktothrix.</title>
        <authorList>
            <person name="Christiansen G."/>
            <person name="Goesmann A."/>
            <person name="Kurmayer R."/>
        </authorList>
    </citation>
    <scope>NUCLEOTIDE SEQUENCE [LARGE SCALE GENOMIC DNA]</scope>
    <source>
        <strain evidence="1 2">NIVA-CYA 126/8</strain>
    </source>
</reference>
<accession>A0A073CWM1</accession>
<dbReference type="eggNOG" id="ENOG502ZQ1M">
    <property type="taxonomic scope" value="Bacteria"/>
</dbReference>
<sequence length="160" mass="18678">MTQCLHFLKIQCFTEQFTQSINFDDILKMLKVLLEKKDVSQIENLHSLFLKTIDTKFSSISAYGKIEKYLSADSQIQLHKDLGYYLVNKELWESIKDIIIEQSIKEFDELNKSANSKGKKSKSSADSSNNDFHKIYEDYFKDLALLETLYNKKMLILEVS</sequence>
<dbReference type="RefSeq" id="WP_042155797.1">
    <property type="nucleotide sequence ID" value="NZ_CM002803.1"/>
</dbReference>
<evidence type="ECO:0000313" key="1">
    <source>
        <dbReference type="EMBL" id="KEI68390.1"/>
    </source>
</evidence>
<evidence type="ECO:0000313" key="2">
    <source>
        <dbReference type="Proteomes" id="UP000027395"/>
    </source>
</evidence>
<name>A0A073CWM1_PLAA1</name>
<dbReference type="PATRIC" id="fig|388467.6.peg.3585"/>
<dbReference type="AlphaFoldDB" id="A0A073CWM1"/>
<dbReference type="HOGENOM" id="CLU_1650552_0_0_3"/>